<dbReference type="EMBL" id="LGRX02000441">
    <property type="protein sequence ID" value="KAK3288540.1"/>
    <property type="molecule type" value="Genomic_DNA"/>
</dbReference>
<keyword evidence="1" id="KW-1133">Transmembrane helix</keyword>
<keyword evidence="1" id="KW-0812">Transmembrane</keyword>
<comment type="caution">
    <text evidence="2">The sequence shown here is derived from an EMBL/GenBank/DDBJ whole genome shotgun (WGS) entry which is preliminary data.</text>
</comment>
<keyword evidence="3" id="KW-1185">Reference proteome</keyword>
<keyword evidence="1" id="KW-0472">Membrane</keyword>
<feature type="transmembrane region" description="Helical" evidence="1">
    <location>
        <begin position="416"/>
        <end position="440"/>
    </location>
</feature>
<accession>A0AAE0H2I0</accession>
<dbReference type="Proteomes" id="UP001190700">
    <property type="component" value="Unassembled WGS sequence"/>
</dbReference>
<proteinExistence type="predicted"/>
<organism evidence="2 3">
    <name type="scientific">Cymbomonas tetramitiformis</name>
    <dbReference type="NCBI Taxonomy" id="36881"/>
    <lineage>
        <taxon>Eukaryota</taxon>
        <taxon>Viridiplantae</taxon>
        <taxon>Chlorophyta</taxon>
        <taxon>Pyramimonadophyceae</taxon>
        <taxon>Pyramimonadales</taxon>
        <taxon>Pyramimonadaceae</taxon>
        <taxon>Cymbomonas</taxon>
    </lineage>
</organism>
<gene>
    <name evidence="2" type="ORF">CYMTET_3977</name>
</gene>
<evidence type="ECO:0000256" key="1">
    <source>
        <dbReference type="SAM" id="Phobius"/>
    </source>
</evidence>
<evidence type="ECO:0000313" key="3">
    <source>
        <dbReference type="Proteomes" id="UP001190700"/>
    </source>
</evidence>
<protein>
    <submittedName>
        <fullName evidence="2">Uncharacterized protein</fullName>
    </submittedName>
</protein>
<name>A0AAE0H2I0_9CHLO</name>
<evidence type="ECO:0000313" key="2">
    <source>
        <dbReference type="EMBL" id="KAK3288540.1"/>
    </source>
</evidence>
<dbReference type="AlphaFoldDB" id="A0AAE0H2I0"/>
<sequence>MVNTRLSTNATRRRNLATIFDDSAQRHAVTPPTPLATAAPAASTAAETFLATIRTLAREPFDESVATHVAKKILGGKSERFTNGESNADVLFSKLVPAIKEAFISEDPQFEPLLFDLSDATVTVRAEANRLLFSTLELIILPEGAAADWLDTSADTHPYNGKRVLFELARRLLDAGSPFSGTQTLLGVRVLSDKDPQDEIVTFNSTSARRKNTLNDEEVKGLFINALDPVYYAPVVNRSMNAFATADYELDVLASSFQDALDTNNTDKFNAFVGGAEAQTCVTFASAGLESANCANADSDSDSGWPQRPPPPVMTTEWEGTGDLVPPFKIPTSVDTVETLIPTTRLFADIVTENASQNFHNFGFADDDSGILPVDSDDESYVSDESAAEDSVVPPPPQHCFGGAVRPSFARFATPLLILALFCVCVTAAPVTTYGVGGFVEDLHKTVKKLSAKQKQQVTTTARVHRYEKQLETMQRQSDYIRRLRVQVERSLGVVKQTFPFVGLPGRGKWKKDRWELGIGLTCAMQLQIFIWRKREHREGAGGFPRGERHFAGEWEAWEKPLMKEIKAASQQILFVEDPTQLDPRAGIVDDLEVWARECLTYTEPLEPTLTDPSKSTVMTSSASSSSSELPYVFGML</sequence>
<reference evidence="2 3" key="1">
    <citation type="journal article" date="2015" name="Genome Biol. Evol.">
        <title>Comparative Genomics of a Bacterivorous Green Alga Reveals Evolutionary Causalities and Consequences of Phago-Mixotrophic Mode of Nutrition.</title>
        <authorList>
            <person name="Burns J.A."/>
            <person name="Paasch A."/>
            <person name="Narechania A."/>
            <person name="Kim E."/>
        </authorList>
    </citation>
    <scope>NUCLEOTIDE SEQUENCE [LARGE SCALE GENOMIC DNA]</scope>
    <source>
        <strain evidence="2 3">PLY_AMNH</strain>
    </source>
</reference>